<evidence type="ECO:0000313" key="2">
    <source>
        <dbReference type="Proteomes" id="UP001177003"/>
    </source>
</evidence>
<keyword evidence="2" id="KW-1185">Reference proteome</keyword>
<evidence type="ECO:0000313" key="1">
    <source>
        <dbReference type="EMBL" id="CAI9282456.1"/>
    </source>
</evidence>
<organism evidence="1 2">
    <name type="scientific">Lactuca saligna</name>
    <name type="common">Willowleaf lettuce</name>
    <dbReference type="NCBI Taxonomy" id="75948"/>
    <lineage>
        <taxon>Eukaryota</taxon>
        <taxon>Viridiplantae</taxon>
        <taxon>Streptophyta</taxon>
        <taxon>Embryophyta</taxon>
        <taxon>Tracheophyta</taxon>
        <taxon>Spermatophyta</taxon>
        <taxon>Magnoliopsida</taxon>
        <taxon>eudicotyledons</taxon>
        <taxon>Gunneridae</taxon>
        <taxon>Pentapetalae</taxon>
        <taxon>asterids</taxon>
        <taxon>campanulids</taxon>
        <taxon>Asterales</taxon>
        <taxon>Asteraceae</taxon>
        <taxon>Cichorioideae</taxon>
        <taxon>Cichorieae</taxon>
        <taxon>Lactucinae</taxon>
        <taxon>Lactuca</taxon>
    </lineage>
</organism>
<dbReference type="Proteomes" id="UP001177003">
    <property type="component" value="Chromosome 4"/>
</dbReference>
<name>A0AA35YY65_LACSI</name>
<protein>
    <submittedName>
        <fullName evidence="1">Uncharacterized protein</fullName>
    </submittedName>
</protein>
<reference evidence="1" key="1">
    <citation type="submission" date="2023-04" db="EMBL/GenBank/DDBJ databases">
        <authorList>
            <person name="Vijverberg K."/>
            <person name="Xiong W."/>
            <person name="Schranz E."/>
        </authorList>
    </citation>
    <scope>NUCLEOTIDE SEQUENCE</scope>
</reference>
<dbReference type="EMBL" id="OX465080">
    <property type="protein sequence ID" value="CAI9282456.1"/>
    <property type="molecule type" value="Genomic_DNA"/>
</dbReference>
<accession>A0AA35YY65</accession>
<sequence length="328" mass="37921">MISLEWIYMGVVNFLKGLLENLLTNFFYLAHDQTIANGLTVIANEMDYQVFIDVAYQAPKRPIDLYLDHIGKRFEDWFVEESDENGSVIQGDDKEPSQGIPDPEPTYMFGGCLEDEITGEYYTPLNNTKDDEFLNKLCPEGGEEKKVEEIDNSEELENDVLEEYPIFNLRNVIGIDGCFLKGYVAGELLYVVGRDDRDQICPIDWFNFYFRPAQGSSGSYHGNCYHKNPKTWPRAYYQVGRCCSSVENRGCENFNAVIVEARKKPIITMLEELRMYMMNKLYTSKHNGWLSDVSSEIRLRLNELKVNRRFWEALPCGLNQFENRSGSV</sequence>
<dbReference type="AlphaFoldDB" id="A0AA35YY65"/>
<gene>
    <name evidence="1" type="ORF">LSALG_LOCUS22093</name>
</gene>
<dbReference type="PANTHER" id="PTHR31973:SF189">
    <property type="entry name" value="TRANSPOSASE, MUDR, PLANT, MULE TRANSPOSASE DOMAIN PROTEIN-RELATED"/>
    <property type="match status" value="1"/>
</dbReference>
<proteinExistence type="predicted"/>
<dbReference type="PANTHER" id="PTHR31973">
    <property type="entry name" value="POLYPROTEIN, PUTATIVE-RELATED"/>
    <property type="match status" value="1"/>
</dbReference>